<dbReference type="Proteomes" id="UP000230002">
    <property type="component" value="Unassembled WGS sequence"/>
</dbReference>
<organism evidence="2 3">
    <name type="scientific">Ganoderma sinense ZZ0214-1</name>
    <dbReference type="NCBI Taxonomy" id="1077348"/>
    <lineage>
        <taxon>Eukaryota</taxon>
        <taxon>Fungi</taxon>
        <taxon>Dikarya</taxon>
        <taxon>Basidiomycota</taxon>
        <taxon>Agaricomycotina</taxon>
        <taxon>Agaricomycetes</taxon>
        <taxon>Polyporales</taxon>
        <taxon>Polyporaceae</taxon>
        <taxon>Ganoderma</taxon>
    </lineage>
</organism>
<sequence>MAQDNSLRLPTTPQVEQHPQQSEIVRYFRSLNEWLECDVRDRRAEIQSMSVHLDQTHNKVIPLLNQIVQAMDLWREGKHSSSACWFSIFTVAFTGVPPGAARSPSDDLWDVISSHPSTRVAPTISAVSLDKASSSTSSSPGGECPGFPSLRHLHPSHLSVNMGGLPVEPELDRTPAPSLTKTAMPSSDPTEVGNEELVMPEQNDMVRTQLRDLMKLFAEHRDEIARKHELTEERWTANQVRWEDKHAKDAATHNMLERILANQADMMGKFSAFKDEVLAELRKSSVSSADHAITQPPSFHLGPRAPSSLSSPVITTFTNFDSAISFGSRDDLSWPTVPRPALVYQNTSRNPSADHHTFQCSRYATRAESGRYSPEYTSSLYLIGTFFSI</sequence>
<evidence type="ECO:0000313" key="2">
    <source>
        <dbReference type="EMBL" id="PIL29102.1"/>
    </source>
</evidence>
<evidence type="ECO:0000256" key="1">
    <source>
        <dbReference type="SAM" id="MobiDB-lite"/>
    </source>
</evidence>
<gene>
    <name evidence="2" type="ORF">GSI_09150</name>
</gene>
<dbReference type="EMBL" id="AYKW01000023">
    <property type="protein sequence ID" value="PIL29102.1"/>
    <property type="molecule type" value="Genomic_DNA"/>
</dbReference>
<feature type="region of interest" description="Disordered" evidence="1">
    <location>
        <begin position="131"/>
        <end position="150"/>
    </location>
</feature>
<dbReference type="AlphaFoldDB" id="A0A2G8S5P8"/>
<protein>
    <submittedName>
        <fullName evidence="2">Uncharacterized protein</fullName>
    </submittedName>
</protein>
<reference evidence="2 3" key="1">
    <citation type="journal article" date="2015" name="Sci. Rep.">
        <title>Chromosome-level genome map provides insights into diverse defense mechanisms in the medicinal fungus Ganoderma sinense.</title>
        <authorList>
            <person name="Zhu Y."/>
            <person name="Xu J."/>
            <person name="Sun C."/>
            <person name="Zhou S."/>
            <person name="Xu H."/>
            <person name="Nelson D.R."/>
            <person name="Qian J."/>
            <person name="Song J."/>
            <person name="Luo H."/>
            <person name="Xiang L."/>
            <person name="Li Y."/>
            <person name="Xu Z."/>
            <person name="Ji A."/>
            <person name="Wang L."/>
            <person name="Lu S."/>
            <person name="Hayward A."/>
            <person name="Sun W."/>
            <person name="Li X."/>
            <person name="Schwartz D.C."/>
            <person name="Wang Y."/>
            <person name="Chen S."/>
        </authorList>
    </citation>
    <scope>NUCLEOTIDE SEQUENCE [LARGE SCALE GENOMIC DNA]</scope>
    <source>
        <strain evidence="2 3">ZZ0214-1</strain>
    </source>
</reference>
<comment type="caution">
    <text evidence="2">The sequence shown here is derived from an EMBL/GenBank/DDBJ whole genome shotgun (WGS) entry which is preliminary data.</text>
</comment>
<name>A0A2G8S5P8_9APHY</name>
<keyword evidence="3" id="KW-1185">Reference proteome</keyword>
<proteinExistence type="predicted"/>
<dbReference type="OrthoDB" id="2507336at2759"/>
<accession>A0A2G8S5P8</accession>
<evidence type="ECO:0000313" key="3">
    <source>
        <dbReference type="Proteomes" id="UP000230002"/>
    </source>
</evidence>
<dbReference type="STRING" id="1077348.A0A2G8S5P8"/>